<dbReference type="PROSITE" id="PS00887">
    <property type="entry name" value="ILVD_EDD_2"/>
    <property type="match status" value="1"/>
</dbReference>
<gene>
    <name evidence="2" type="ORF">G6O67_005035</name>
</gene>
<accession>A0A8H4PQP3</accession>
<dbReference type="EMBL" id="JAAVMX010000005">
    <property type="protein sequence ID" value="KAF4508689.1"/>
    <property type="molecule type" value="Genomic_DNA"/>
</dbReference>
<evidence type="ECO:0000313" key="2">
    <source>
        <dbReference type="EMBL" id="KAF4508689.1"/>
    </source>
</evidence>
<dbReference type="GO" id="GO:0005739">
    <property type="term" value="C:mitochondrion"/>
    <property type="evidence" value="ECO:0007669"/>
    <property type="project" value="TreeGrafter"/>
</dbReference>
<dbReference type="Gene3D" id="3.50.30.80">
    <property type="entry name" value="IlvD/EDD C-terminal domain-like"/>
    <property type="match status" value="1"/>
</dbReference>
<dbReference type="SUPFAM" id="SSF52016">
    <property type="entry name" value="LeuD/IlvD-like"/>
    <property type="match status" value="1"/>
</dbReference>
<evidence type="ECO:0000259" key="1">
    <source>
        <dbReference type="Pfam" id="PF24877"/>
    </source>
</evidence>
<dbReference type="GO" id="GO:0009082">
    <property type="term" value="P:branched-chain amino acid biosynthetic process"/>
    <property type="evidence" value="ECO:0007669"/>
    <property type="project" value="TreeGrafter"/>
</dbReference>
<reference evidence="2 3" key="1">
    <citation type="journal article" date="2020" name="Genome Biol. Evol.">
        <title>A new high-quality draft genome assembly of the Chinese cordyceps Ophiocordyceps sinensis.</title>
        <authorList>
            <person name="Shu R."/>
            <person name="Zhang J."/>
            <person name="Meng Q."/>
            <person name="Zhang H."/>
            <person name="Zhou G."/>
            <person name="Li M."/>
            <person name="Wu P."/>
            <person name="Zhao Y."/>
            <person name="Chen C."/>
            <person name="Qin Q."/>
        </authorList>
    </citation>
    <scope>NUCLEOTIDE SEQUENCE [LARGE SCALE GENOMIC DNA]</scope>
    <source>
        <strain evidence="2 3">IOZ07</strain>
    </source>
</reference>
<dbReference type="AlphaFoldDB" id="A0A8H4PQP3"/>
<dbReference type="OrthoDB" id="3851628at2759"/>
<organism evidence="2 3">
    <name type="scientific">Ophiocordyceps sinensis</name>
    <dbReference type="NCBI Taxonomy" id="72228"/>
    <lineage>
        <taxon>Eukaryota</taxon>
        <taxon>Fungi</taxon>
        <taxon>Dikarya</taxon>
        <taxon>Ascomycota</taxon>
        <taxon>Pezizomycotina</taxon>
        <taxon>Sordariomycetes</taxon>
        <taxon>Hypocreomycetidae</taxon>
        <taxon>Hypocreales</taxon>
        <taxon>Ophiocordycipitaceae</taxon>
        <taxon>Ophiocordyceps</taxon>
    </lineage>
</organism>
<evidence type="ECO:0000313" key="3">
    <source>
        <dbReference type="Proteomes" id="UP000557566"/>
    </source>
</evidence>
<proteinExistence type="predicted"/>
<dbReference type="Pfam" id="PF24877">
    <property type="entry name" value="ILV_EDD_C"/>
    <property type="match status" value="1"/>
</dbReference>
<dbReference type="InterPro" id="IPR020558">
    <property type="entry name" value="DiOHA_6PGluconate_deHydtase_CS"/>
</dbReference>
<feature type="domain" description="Dihydroxy-acid/6-phosphogluconate dehydratase C-terminal" evidence="1">
    <location>
        <begin position="1"/>
        <end position="107"/>
    </location>
</feature>
<dbReference type="Proteomes" id="UP000557566">
    <property type="component" value="Unassembled WGS sequence"/>
</dbReference>
<dbReference type="PANTHER" id="PTHR21000">
    <property type="entry name" value="DIHYDROXY-ACID DEHYDRATASE DAD"/>
    <property type="match status" value="1"/>
</dbReference>
<sequence>MLKPSSAIMGAGLGKDVALITDGRFSGGSHGFIIGHVVPEAMLGGPIALVEDGDEIVIDAEKRVLDLVIPEKEMERRRKAWKAPAPRYNKGTLKKYASLVSDASSGCVTDGPI</sequence>
<keyword evidence="3" id="KW-1185">Reference proteome</keyword>
<comment type="caution">
    <text evidence="2">The sequence shown here is derived from an EMBL/GenBank/DDBJ whole genome shotgun (WGS) entry which is preliminary data.</text>
</comment>
<dbReference type="GO" id="GO:0004160">
    <property type="term" value="F:dihydroxy-acid dehydratase activity"/>
    <property type="evidence" value="ECO:0007669"/>
    <property type="project" value="TreeGrafter"/>
</dbReference>
<dbReference type="InterPro" id="IPR042096">
    <property type="entry name" value="Dihydro-acid_dehy_C"/>
</dbReference>
<name>A0A8H4PQP3_9HYPO</name>
<dbReference type="InterPro" id="IPR056740">
    <property type="entry name" value="ILV_EDD_C"/>
</dbReference>
<dbReference type="InterPro" id="IPR050165">
    <property type="entry name" value="DHAD_IlvD/Edd"/>
</dbReference>
<dbReference type="PANTHER" id="PTHR21000:SF5">
    <property type="entry name" value="DIHYDROXY-ACID DEHYDRATASE, MITOCHONDRIAL"/>
    <property type="match status" value="1"/>
</dbReference>
<protein>
    <recommendedName>
        <fullName evidence="1">Dihydroxy-acid/6-phosphogluconate dehydratase C-terminal domain-containing protein</fullName>
    </recommendedName>
</protein>